<name>A0AAD7VNP4_QUISA</name>
<dbReference type="InterPro" id="IPR041118">
    <property type="entry name" value="Rx_N"/>
</dbReference>
<evidence type="ECO:0000259" key="9">
    <source>
        <dbReference type="Pfam" id="PF23559"/>
    </source>
</evidence>
<accession>A0AAD7VNP4</accession>
<comment type="caution">
    <text evidence="11">The sequence shown here is derived from an EMBL/GenBank/DDBJ whole genome shotgun (WGS) entry which is preliminary data.</text>
</comment>
<dbReference type="InterPro" id="IPR036388">
    <property type="entry name" value="WH-like_DNA-bd_sf"/>
</dbReference>
<organism evidence="11 12">
    <name type="scientific">Quillaja saponaria</name>
    <name type="common">Soap bark tree</name>
    <dbReference type="NCBI Taxonomy" id="32244"/>
    <lineage>
        <taxon>Eukaryota</taxon>
        <taxon>Viridiplantae</taxon>
        <taxon>Streptophyta</taxon>
        <taxon>Embryophyta</taxon>
        <taxon>Tracheophyta</taxon>
        <taxon>Spermatophyta</taxon>
        <taxon>Magnoliopsida</taxon>
        <taxon>eudicotyledons</taxon>
        <taxon>Gunneridae</taxon>
        <taxon>Pentapetalae</taxon>
        <taxon>rosids</taxon>
        <taxon>fabids</taxon>
        <taxon>Fabales</taxon>
        <taxon>Quillajaceae</taxon>
        <taxon>Quillaja</taxon>
    </lineage>
</organism>
<proteinExistence type="predicted"/>
<evidence type="ECO:0000256" key="5">
    <source>
        <dbReference type="ARBA" id="ARBA00022840"/>
    </source>
</evidence>
<dbReference type="Pfam" id="PF25019">
    <property type="entry name" value="LRR_R13L1-DRL21"/>
    <property type="match status" value="1"/>
</dbReference>
<keyword evidence="5" id="KW-0067">ATP-binding</keyword>
<evidence type="ECO:0000256" key="1">
    <source>
        <dbReference type="ARBA" id="ARBA00022614"/>
    </source>
</evidence>
<dbReference type="GO" id="GO:0006952">
    <property type="term" value="P:defense response"/>
    <property type="evidence" value="ECO:0007669"/>
    <property type="project" value="UniProtKB-KW"/>
</dbReference>
<dbReference type="SUPFAM" id="SSF52058">
    <property type="entry name" value="L domain-like"/>
    <property type="match status" value="1"/>
</dbReference>
<protein>
    <submittedName>
        <fullName evidence="11">Disease resistance protein</fullName>
    </submittedName>
</protein>
<dbReference type="Pfam" id="PF23559">
    <property type="entry name" value="WHD_DRP"/>
    <property type="match status" value="1"/>
</dbReference>
<dbReference type="InterPro" id="IPR001611">
    <property type="entry name" value="Leu-rich_rpt"/>
</dbReference>
<dbReference type="InterPro" id="IPR027417">
    <property type="entry name" value="P-loop_NTPase"/>
</dbReference>
<keyword evidence="3" id="KW-0547">Nucleotide-binding</keyword>
<evidence type="ECO:0000256" key="3">
    <source>
        <dbReference type="ARBA" id="ARBA00022741"/>
    </source>
</evidence>
<dbReference type="InterPro" id="IPR032675">
    <property type="entry name" value="LRR_dom_sf"/>
</dbReference>
<keyword evidence="2" id="KW-0677">Repeat</keyword>
<dbReference type="Pfam" id="PF00931">
    <property type="entry name" value="NB-ARC"/>
    <property type="match status" value="1"/>
</dbReference>
<dbReference type="PANTHER" id="PTHR36766">
    <property type="entry name" value="PLANT BROAD-SPECTRUM MILDEW RESISTANCE PROTEIN RPW8"/>
    <property type="match status" value="1"/>
</dbReference>
<feature type="chain" id="PRO_5042037410" evidence="6">
    <location>
        <begin position="20"/>
        <end position="1093"/>
    </location>
</feature>
<dbReference type="InterPro" id="IPR056789">
    <property type="entry name" value="LRR_R13L1-DRL21"/>
</dbReference>
<keyword evidence="4" id="KW-0611">Plant defense</keyword>
<dbReference type="AlphaFoldDB" id="A0AAD7VNP4"/>
<feature type="domain" description="Disease resistance protein winged helix" evidence="9">
    <location>
        <begin position="420"/>
        <end position="487"/>
    </location>
</feature>
<reference evidence="11 12" key="1">
    <citation type="journal article" date="2023" name="Science">
        <title>Elucidation of the pathway for biosynthesis of saponin adjuvants from the soapbark tree.</title>
        <authorList>
            <person name="Reed J."/>
            <person name="Orme A."/>
            <person name="El-Demerdash A."/>
            <person name="Owen C."/>
            <person name="Martin L.B.B."/>
            <person name="Misra R.C."/>
            <person name="Kikuchi S."/>
            <person name="Rejzek M."/>
            <person name="Martin A.C."/>
            <person name="Harkess A."/>
            <person name="Leebens-Mack J."/>
            <person name="Louveau T."/>
            <person name="Stephenson M.J."/>
            <person name="Osbourn A."/>
        </authorList>
    </citation>
    <scope>NUCLEOTIDE SEQUENCE [LARGE SCALE GENOMIC DNA]</scope>
    <source>
        <strain evidence="11">S10</strain>
    </source>
</reference>
<feature type="domain" description="Disease resistance N-terminal" evidence="8">
    <location>
        <begin position="10"/>
        <end position="102"/>
    </location>
</feature>
<dbReference type="PRINTS" id="PR00364">
    <property type="entry name" value="DISEASERSIST"/>
</dbReference>
<dbReference type="InterPro" id="IPR003591">
    <property type="entry name" value="Leu-rich_rpt_typical-subtyp"/>
</dbReference>
<dbReference type="GO" id="GO:0005524">
    <property type="term" value="F:ATP binding"/>
    <property type="evidence" value="ECO:0007669"/>
    <property type="project" value="UniProtKB-KW"/>
</dbReference>
<dbReference type="InterPro" id="IPR042197">
    <property type="entry name" value="Apaf_helical"/>
</dbReference>
<dbReference type="EMBL" id="JARAOO010000001">
    <property type="protein sequence ID" value="KAJ7982268.1"/>
    <property type="molecule type" value="Genomic_DNA"/>
</dbReference>
<evidence type="ECO:0000256" key="4">
    <source>
        <dbReference type="ARBA" id="ARBA00022821"/>
    </source>
</evidence>
<feature type="domain" description="NB-ARC" evidence="7">
    <location>
        <begin position="168"/>
        <end position="334"/>
    </location>
</feature>
<dbReference type="InterPro" id="IPR058922">
    <property type="entry name" value="WHD_DRP"/>
</dbReference>
<keyword evidence="12" id="KW-1185">Reference proteome</keyword>
<dbReference type="GO" id="GO:0051707">
    <property type="term" value="P:response to other organism"/>
    <property type="evidence" value="ECO:0007669"/>
    <property type="project" value="UniProtKB-ARBA"/>
</dbReference>
<dbReference type="SUPFAM" id="SSF52047">
    <property type="entry name" value="RNI-like"/>
    <property type="match status" value="1"/>
</dbReference>
<evidence type="ECO:0000259" key="8">
    <source>
        <dbReference type="Pfam" id="PF18052"/>
    </source>
</evidence>
<dbReference type="Pfam" id="PF18052">
    <property type="entry name" value="Rx_N"/>
    <property type="match status" value="1"/>
</dbReference>
<dbReference type="SUPFAM" id="SSF52540">
    <property type="entry name" value="P-loop containing nucleoside triphosphate hydrolases"/>
    <property type="match status" value="1"/>
</dbReference>
<dbReference type="GO" id="GO:0043531">
    <property type="term" value="F:ADP binding"/>
    <property type="evidence" value="ECO:0007669"/>
    <property type="project" value="InterPro"/>
</dbReference>
<sequence length="1093" mass="122701">MAGAVVGGAFLSSFLQVLFDRLASLDVGDFVHGRPLDSKLVGEMKVTLLSINALLNDAEEKQITDLKVKEWLNELKDAIYDAEDLLDEIATKASAPKLESTHQSIINKISSFFVDPTSENKNILNRLKILDEHKYVLNLKEDVSGTPFRKSQTTSLVEESGIYGRQADKEFLIKLLLSDDNDGNNITVVPIVGMPGIGKSTVAQLIYNDDEVNKHFDIKAWVFVSQEFDRVTETTLKAFSFPCDYMDLNHQQIQLKNILNNQRFLIVFDDVWNENYSLWESLRLPFEFGALGSKIIVTTRSKHVAQVMVTGSTYNLKLLTDEDCWFLFAKHAFGKGNYREDSALAKTGRQIVKKCKGLPLAAKALGGLLRSKVDQQDWDRVLRSNIWDFPQNKINFLPSLLISYLCLPSPLKRCFAYCSIFPKNFRFKRGELVQLWMAEDLLLHPERNGSMEEIGVEFFNDLVARSFFQQTRRKKCFIMHDLMLELAKFVSGESSFRLGGNNGNGMSKRTRHLSYSNVDFVGSKIQDVICKTHGLRTFLHAEQSTSSRCLLTNEIVSDLLSRLRNLRVLSFSHSVSLSVLPDSVDSLLHLRYLDLSHTAIVKLPDSTFSLYNLQTLLLSHCGYLTELPVNIGRLINLRLLDINGTPLSMMPLQMGRLKNLQILTSFVVGKRSGSGIQDLKELQLLRGKLSISNLENVVNSKDALEANLRDKSQLNELVLKWSRSYVENSLEVGNVLRQLQPPRTLRRLTIEYYGGTKFPHWLGSHTFSNMEFLCLRDCKYCLLLPPLGQLPFLKYLSIMGIGVTSVGCEFYRTASSGGTTFPSLKVLRFENMLEWEDWLQDSGAAFPRLRELHIKNCPKLIKGLPEHLPSLAKLVISRCQQLVAALPMVPSLSELQLEHCNNVSLMDLPPQLLKLTISGYDALKSLFEGININNSCIEKVNISNCPSLVSCLTGCQATIKSLDVKNCGELLFPLEPCFVSLESLCLTSSCDSLRSFTLGLVPNLNHLSLDGCQNLEDISSSAPLKSLRIISCPNFTTFPRVPVPNLTCLLIDRSGNLTSFPEQMAALLPSLLTLTLWVCPNLESFPEAGRHGA</sequence>
<dbReference type="SMART" id="SM00369">
    <property type="entry name" value="LRR_TYP"/>
    <property type="match status" value="2"/>
</dbReference>
<feature type="signal peptide" evidence="6">
    <location>
        <begin position="1"/>
        <end position="19"/>
    </location>
</feature>
<dbReference type="Gene3D" id="3.40.50.300">
    <property type="entry name" value="P-loop containing nucleotide triphosphate hydrolases"/>
    <property type="match status" value="1"/>
</dbReference>
<evidence type="ECO:0000259" key="10">
    <source>
        <dbReference type="Pfam" id="PF25019"/>
    </source>
</evidence>
<dbReference type="Gene3D" id="1.10.8.430">
    <property type="entry name" value="Helical domain of apoptotic protease-activating factors"/>
    <property type="match status" value="1"/>
</dbReference>
<dbReference type="Gene3D" id="1.10.10.10">
    <property type="entry name" value="Winged helix-like DNA-binding domain superfamily/Winged helix DNA-binding domain"/>
    <property type="match status" value="1"/>
</dbReference>
<gene>
    <name evidence="11" type="ORF">O6P43_001411</name>
</gene>
<dbReference type="Proteomes" id="UP001163823">
    <property type="component" value="Chromosome 1"/>
</dbReference>
<feature type="domain" description="R13L1/DRL21-like LRR repeat region" evidence="10">
    <location>
        <begin position="676"/>
        <end position="800"/>
    </location>
</feature>
<evidence type="ECO:0000256" key="6">
    <source>
        <dbReference type="SAM" id="SignalP"/>
    </source>
</evidence>
<dbReference type="Gene3D" id="1.20.5.4130">
    <property type="match status" value="1"/>
</dbReference>
<dbReference type="PANTHER" id="PTHR36766:SF40">
    <property type="entry name" value="DISEASE RESISTANCE PROTEIN RGA3"/>
    <property type="match status" value="1"/>
</dbReference>
<evidence type="ECO:0000256" key="2">
    <source>
        <dbReference type="ARBA" id="ARBA00022737"/>
    </source>
</evidence>
<evidence type="ECO:0000259" key="7">
    <source>
        <dbReference type="Pfam" id="PF00931"/>
    </source>
</evidence>
<keyword evidence="6" id="KW-0732">Signal</keyword>
<keyword evidence="1" id="KW-0433">Leucine-rich repeat</keyword>
<evidence type="ECO:0000313" key="12">
    <source>
        <dbReference type="Proteomes" id="UP001163823"/>
    </source>
</evidence>
<dbReference type="InterPro" id="IPR002182">
    <property type="entry name" value="NB-ARC"/>
</dbReference>
<dbReference type="PROSITE" id="PS51450">
    <property type="entry name" value="LRR"/>
    <property type="match status" value="1"/>
</dbReference>
<evidence type="ECO:0000313" key="11">
    <source>
        <dbReference type="EMBL" id="KAJ7982268.1"/>
    </source>
</evidence>
<dbReference type="Gene3D" id="3.80.10.10">
    <property type="entry name" value="Ribonuclease Inhibitor"/>
    <property type="match status" value="2"/>
</dbReference>
<dbReference type="KEGG" id="qsa:O6P43_001411"/>